<reference evidence="1" key="1">
    <citation type="submission" date="2022-11" db="EMBL/GenBank/DDBJ databases">
        <title>Genome Sequence of Nemania bipapillata.</title>
        <authorList>
            <person name="Buettner E."/>
        </authorList>
    </citation>
    <scope>NUCLEOTIDE SEQUENCE</scope>
    <source>
        <strain evidence="1">CP14</strain>
    </source>
</reference>
<name>A0ACC2IWR3_9PEZI</name>
<gene>
    <name evidence="1" type="ORF">ONZ43_g3508</name>
</gene>
<sequence>MSKIHRRVVTSINMQEFSSSNSHSSSSQTPLLSPASSNSEDGYDDSVRNAYGSASGKDDTAITINPQSEDDGDGGGNDDEHDDDDEYDDGGERRPFVGSSSPGGVQQADAINQVWSKASLVTAYLFIFLCSFTNALQWQVIFNLLPYVVSEFSSHSLIPTIAIVSNILSGVLKLPVAKIIDSWGRPQGFASTTILASLGLLLMSLCQNVQTYAAAHVGVTKHDPKVYHAHYCCRLSIQ</sequence>
<dbReference type="Proteomes" id="UP001153334">
    <property type="component" value="Unassembled WGS sequence"/>
</dbReference>
<keyword evidence="2" id="KW-1185">Reference proteome</keyword>
<comment type="caution">
    <text evidence="1">The sequence shown here is derived from an EMBL/GenBank/DDBJ whole genome shotgun (WGS) entry which is preliminary data.</text>
</comment>
<evidence type="ECO:0000313" key="2">
    <source>
        <dbReference type="Proteomes" id="UP001153334"/>
    </source>
</evidence>
<organism evidence="1 2">
    <name type="scientific">Nemania bipapillata</name>
    <dbReference type="NCBI Taxonomy" id="110536"/>
    <lineage>
        <taxon>Eukaryota</taxon>
        <taxon>Fungi</taxon>
        <taxon>Dikarya</taxon>
        <taxon>Ascomycota</taxon>
        <taxon>Pezizomycotina</taxon>
        <taxon>Sordariomycetes</taxon>
        <taxon>Xylariomycetidae</taxon>
        <taxon>Xylariales</taxon>
        <taxon>Xylariaceae</taxon>
        <taxon>Nemania</taxon>
    </lineage>
</organism>
<evidence type="ECO:0000313" key="1">
    <source>
        <dbReference type="EMBL" id="KAJ8119567.1"/>
    </source>
</evidence>
<proteinExistence type="predicted"/>
<accession>A0ACC2IWR3</accession>
<protein>
    <submittedName>
        <fullName evidence="1">Uncharacterized protein</fullName>
    </submittedName>
</protein>
<dbReference type="EMBL" id="JAPESX010000823">
    <property type="protein sequence ID" value="KAJ8119567.1"/>
    <property type="molecule type" value="Genomic_DNA"/>
</dbReference>